<sequence length="378" mass="41926">MKKTIATIILLAVLPFAAMAQAFTIKVKLLEGTGPQLRLAYKTGDGFTIDSSRNIENGWYVFRGSTDEIKIATLTVVDKAPAATTGKTWTIPAVLSFVLTNEEIVIRGDAKRIYMADVSGGVANSEWAPIKPQQAGIMEELYMATKALYEQGDSAKKDYIKTLQAKNTGLKRQFIQTRPDAFISLYFLYTMQHSMPFDSLDAIYAGLSPRYKTTTVAKDLSERITAIKATAPGRPAIELKRKDMQGNLVTLSSLKGKYVLLDFWGSWCGPCRKSHPHLKEAYQKYRSRGFEIVGVAHERSKDLEGRRKSWLDAVKADGIGWVQVLDEDGSGEDNIVEAYGVSAFPTKILLDKEGRIITRLVGNDPKELDTALEKLMGK</sequence>
<dbReference type="PROSITE" id="PS51352">
    <property type="entry name" value="THIOREDOXIN_2"/>
    <property type="match status" value="1"/>
</dbReference>
<dbReference type="RefSeq" id="WP_123847144.1">
    <property type="nucleotide sequence ID" value="NZ_RPDH01000002.1"/>
</dbReference>
<keyword evidence="4" id="KW-0676">Redox-active center</keyword>
<dbReference type="PANTHER" id="PTHR42852:SF6">
    <property type="entry name" value="THIOL:DISULFIDE INTERCHANGE PROTEIN DSBE"/>
    <property type="match status" value="1"/>
</dbReference>
<dbReference type="InterPro" id="IPR013766">
    <property type="entry name" value="Thioredoxin_domain"/>
</dbReference>
<dbReference type="AlphaFoldDB" id="A0A3N4Q8U7"/>
<dbReference type="InterPro" id="IPR036249">
    <property type="entry name" value="Thioredoxin-like_sf"/>
</dbReference>
<gene>
    <name evidence="7" type="ORF">EGT74_13835</name>
</gene>
<dbReference type="SUPFAM" id="SSF52833">
    <property type="entry name" value="Thioredoxin-like"/>
    <property type="match status" value="1"/>
</dbReference>
<evidence type="ECO:0000256" key="2">
    <source>
        <dbReference type="ARBA" id="ARBA00022748"/>
    </source>
</evidence>
<dbReference type="Gene3D" id="3.40.30.10">
    <property type="entry name" value="Glutaredoxin"/>
    <property type="match status" value="1"/>
</dbReference>
<dbReference type="InterPro" id="IPR017937">
    <property type="entry name" value="Thioredoxin_CS"/>
</dbReference>
<evidence type="ECO:0000259" key="6">
    <source>
        <dbReference type="PROSITE" id="PS51352"/>
    </source>
</evidence>
<dbReference type="InterPro" id="IPR050553">
    <property type="entry name" value="Thioredoxin_ResA/DsbE_sf"/>
</dbReference>
<keyword evidence="2" id="KW-0201">Cytochrome c-type biogenesis</keyword>
<dbReference type="OrthoDB" id="750178at2"/>
<accession>A0A3N4Q8U7</accession>
<dbReference type="EMBL" id="RPDH01000002">
    <property type="protein sequence ID" value="RPE08144.1"/>
    <property type="molecule type" value="Genomic_DNA"/>
</dbReference>
<dbReference type="CDD" id="cd02966">
    <property type="entry name" value="TlpA_like_family"/>
    <property type="match status" value="1"/>
</dbReference>
<dbReference type="Pfam" id="PF08534">
    <property type="entry name" value="Redoxin"/>
    <property type="match status" value="1"/>
</dbReference>
<protein>
    <submittedName>
        <fullName evidence="7">AhpC/TSA family protein</fullName>
    </submittedName>
</protein>
<evidence type="ECO:0000256" key="5">
    <source>
        <dbReference type="SAM" id="SignalP"/>
    </source>
</evidence>
<organism evidence="7 8">
    <name type="scientific">Chitinophaga lutea</name>
    <dbReference type="NCBI Taxonomy" id="2488634"/>
    <lineage>
        <taxon>Bacteria</taxon>
        <taxon>Pseudomonadati</taxon>
        <taxon>Bacteroidota</taxon>
        <taxon>Chitinophagia</taxon>
        <taxon>Chitinophagales</taxon>
        <taxon>Chitinophagaceae</taxon>
        <taxon>Chitinophaga</taxon>
    </lineage>
</organism>
<dbReference type="PROSITE" id="PS00194">
    <property type="entry name" value="THIOREDOXIN_1"/>
    <property type="match status" value="1"/>
</dbReference>
<name>A0A3N4Q8U7_9BACT</name>
<reference evidence="7 8" key="1">
    <citation type="submission" date="2018-11" db="EMBL/GenBank/DDBJ databases">
        <title>Chitinophaga lutea sp.nov., isolate from arsenic contaminated soil.</title>
        <authorList>
            <person name="Zong Y."/>
        </authorList>
    </citation>
    <scope>NUCLEOTIDE SEQUENCE [LARGE SCALE GENOMIC DNA]</scope>
    <source>
        <strain evidence="7 8">ZY74</strain>
    </source>
</reference>
<evidence type="ECO:0000256" key="3">
    <source>
        <dbReference type="ARBA" id="ARBA00023157"/>
    </source>
</evidence>
<dbReference type="GO" id="GO:0016491">
    <property type="term" value="F:oxidoreductase activity"/>
    <property type="evidence" value="ECO:0007669"/>
    <property type="project" value="InterPro"/>
</dbReference>
<feature type="domain" description="Thioredoxin" evidence="6">
    <location>
        <begin position="230"/>
        <end position="377"/>
    </location>
</feature>
<feature type="chain" id="PRO_5018284394" evidence="5">
    <location>
        <begin position="23"/>
        <end position="378"/>
    </location>
</feature>
<keyword evidence="8" id="KW-1185">Reference proteome</keyword>
<comment type="subcellular location">
    <subcellularLocation>
        <location evidence="1">Cell envelope</location>
    </subcellularLocation>
</comment>
<keyword evidence="3" id="KW-1015">Disulfide bond</keyword>
<dbReference type="GO" id="GO:0017004">
    <property type="term" value="P:cytochrome complex assembly"/>
    <property type="evidence" value="ECO:0007669"/>
    <property type="project" value="UniProtKB-KW"/>
</dbReference>
<proteinExistence type="predicted"/>
<dbReference type="PANTHER" id="PTHR42852">
    <property type="entry name" value="THIOL:DISULFIDE INTERCHANGE PROTEIN DSBE"/>
    <property type="match status" value="1"/>
</dbReference>
<comment type="caution">
    <text evidence="7">The sequence shown here is derived from an EMBL/GenBank/DDBJ whole genome shotgun (WGS) entry which is preliminary data.</text>
</comment>
<dbReference type="Pfam" id="PF14289">
    <property type="entry name" value="DUF4369"/>
    <property type="match status" value="1"/>
</dbReference>
<dbReference type="Proteomes" id="UP000278351">
    <property type="component" value="Unassembled WGS sequence"/>
</dbReference>
<evidence type="ECO:0000313" key="8">
    <source>
        <dbReference type="Proteomes" id="UP000278351"/>
    </source>
</evidence>
<dbReference type="InterPro" id="IPR025380">
    <property type="entry name" value="DUF4369"/>
</dbReference>
<dbReference type="GO" id="GO:0030313">
    <property type="term" value="C:cell envelope"/>
    <property type="evidence" value="ECO:0007669"/>
    <property type="project" value="UniProtKB-SubCell"/>
</dbReference>
<keyword evidence="5" id="KW-0732">Signal</keyword>
<feature type="signal peptide" evidence="5">
    <location>
        <begin position="1"/>
        <end position="22"/>
    </location>
</feature>
<dbReference type="InterPro" id="IPR013740">
    <property type="entry name" value="Redoxin"/>
</dbReference>
<evidence type="ECO:0000313" key="7">
    <source>
        <dbReference type="EMBL" id="RPE08144.1"/>
    </source>
</evidence>
<evidence type="ECO:0000256" key="1">
    <source>
        <dbReference type="ARBA" id="ARBA00004196"/>
    </source>
</evidence>
<evidence type="ECO:0000256" key="4">
    <source>
        <dbReference type="ARBA" id="ARBA00023284"/>
    </source>
</evidence>